<evidence type="ECO:0000259" key="2">
    <source>
        <dbReference type="PROSITE" id="PS50943"/>
    </source>
</evidence>
<feature type="domain" description="HTH cro/C1-type" evidence="2">
    <location>
        <begin position="18"/>
        <end position="76"/>
    </location>
</feature>
<dbReference type="CDD" id="cd00093">
    <property type="entry name" value="HTH_XRE"/>
    <property type="match status" value="1"/>
</dbReference>
<reference evidence="4 6" key="2">
    <citation type="submission" date="2021-03" db="EMBL/GenBank/DDBJ databases">
        <title>Genome sequencing of Bifidobacterium imperatoris JCM 32708.</title>
        <authorList>
            <person name="Kim J."/>
        </authorList>
    </citation>
    <scope>NUCLEOTIDE SEQUENCE [LARGE SCALE GENOMIC DNA]</scope>
    <source>
        <strain evidence="4 6">JCM 32708</strain>
    </source>
</reference>
<evidence type="ECO:0000313" key="4">
    <source>
        <dbReference type="EMBL" id="QSY58259.1"/>
    </source>
</evidence>
<dbReference type="Gene3D" id="1.10.260.40">
    <property type="entry name" value="lambda repressor-like DNA-binding domains"/>
    <property type="match status" value="1"/>
</dbReference>
<dbReference type="InterPro" id="IPR010982">
    <property type="entry name" value="Lambda_DNA-bd_dom_sf"/>
</dbReference>
<dbReference type="GO" id="GO:0003677">
    <property type="term" value="F:DNA binding"/>
    <property type="evidence" value="ECO:0007669"/>
    <property type="project" value="InterPro"/>
</dbReference>
<evidence type="ECO:0000256" key="1">
    <source>
        <dbReference type="SAM" id="MobiDB-lite"/>
    </source>
</evidence>
<dbReference type="PROSITE" id="PS50943">
    <property type="entry name" value="HTH_CROC1"/>
    <property type="match status" value="1"/>
</dbReference>
<evidence type="ECO:0000313" key="3">
    <source>
        <dbReference type="EMBL" id="PLS25783.1"/>
    </source>
</evidence>
<dbReference type="RefSeq" id="WP_101625141.1">
    <property type="nucleotide sequence ID" value="NZ_CP071591.1"/>
</dbReference>
<organism evidence="3 5">
    <name type="scientific">Bifidobacterium imperatoris</name>
    <dbReference type="NCBI Taxonomy" id="2020965"/>
    <lineage>
        <taxon>Bacteria</taxon>
        <taxon>Bacillati</taxon>
        <taxon>Actinomycetota</taxon>
        <taxon>Actinomycetes</taxon>
        <taxon>Bifidobacteriales</taxon>
        <taxon>Bifidobacteriaceae</taxon>
        <taxon>Bifidobacterium</taxon>
    </lineage>
</organism>
<dbReference type="Proteomes" id="UP000663067">
    <property type="component" value="Chromosome"/>
</dbReference>
<evidence type="ECO:0000313" key="6">
    <source>
        <dbReference type="Proteomes" id="UP000663067"/>
    </source>
</evidence>
<dbReference type="InterPro" id="IPR001387">
    <property type="entry name" value="Cro/C1-type_HTH"/>
</dbReference>
<name>A0A2N5IUZ0_9BIFI</name>
<dbReference type="Pfam" id="PF01381">
    <property type="entry name" value="HTH_3"/>
    <property type="match status" value="1"/>
</dbReference>
<dbReference type="EMBL" id="NMWV01000003">
    <property type="protein sequence ID" value="PLS25783.1"/>
    <property type="molecule type" value="Genomic_DNA"/>
</dbReference>
<proteinExistence type="predicted"/>
<accession>A0A2N5IUZ0</accession>
<keyword evidence="6" id="KW-1185">Reference proteome</keyword>
<dbReference type="Proteomes" id="UP000234855">
    <property type="component" value="Unassembled WGS sequence"/>
</dbReference>
<gene>
    <name evidence="4" type="ORF">BLI708_02855</name>
    <name evidence="3" type="ORF">Tam1G_0198</name>
</gene>
<feature type="region of interest" description="Disordered" evidence="1">
    <location>
        <begin position="146"/>
        <end position="173"/>
    </location>
</feature>
<feature type="compositionally biased region" description="Polar residues" evidence="1">
    <location>
        <begin position="146"/>
        <end position="155"/>
    </location>
</feature>
<protein>
    <submittedName>
        <fullName evidence="4">Helix-turn-helix transcriptional regulator</fullName>
    </submittedName>
    <submittedName>
        <fullName evidence="3">XRE family transcriptional regulator</fullName>
    </submittedName>
</protein>
<evidence type="ECO:0000313" key="5">
    <source>
        <dbReference type="Proteomes" id="UP000234855"/>
    </source>
</evidence>
<dbReference type="SUPFAM" id="SSF47413">
    <property type="entry name" value="lambda repressor-like DNA-binding domains"/>
    <property type="match status" value="1"/>
</dbReference>
<reference evidence="3 5" key="1">
    <citation type="submission" date="2017-07" db="EMBL/GenBank/DDBJ databases">
        <title>Bifidobacterium novel species.</title>
        <authorList>
            <person name="Lugli G.A."/>
            <person name="Milani C."/>
            <person name="Duranti S."/>
            <person name="Mangifesta M."/>
        </authorList>
    </citation>
    <scope>NUCLEOTIDE SEQUENCE [LARGE SCALE GENOMIC DNA]</scope>
    <source>
        <strain evidence="3 5">45</strain>
    </source>
</reference>
<dbReference type="AlphaFoldDB" id="A0A2N5IUZ0"/>
<sequence>MAQMEISVHSIRQLATSLRDARRNAGITQTELSKLTGIPRPWINQLEQGQISNPGLQRIFTLCDALNISLSVTYEVNETAKPGGTIGKASNHIVKNSKDADRSLISNQMLDTLQLISNSINPSIIKKASEMMTSLASASKHITEQSAEINENIPSGTPHDLLPGHENDSEEQQ</sequence>
<dbReference type="EMBL" id="CP071591">
    <property type="protein sequence ID" value="QSY58259.1"/>
    <property type="molecule type" value="Genomic_DNA"/>
</dbReference>
<dbReference type="SMART" id="SM00530">
    <property type="entry name" value="HTH_XRE"/>
    <property type="match status" value="1"/>
</dbReference>